<dbReference type="RefSeq" id="XP_027335982.1">
    <property type="nucleotide sequence ID" value="XM_027480181.1"/>
</dbReference>
<keyword evidence="5" id="KW-1185">Reference proteome</keyword>
<dbReference type="AlphaFoldDB" id="A0A8B8JWU0"/>
<dbReference type="Proteomes" id="UP000694853">
    <property type="component" value="Unplaced"/>
</dbReference>
<evidence type="ECO:0000256" key="3">
    <source>
        <dbReference type="ARBA" id="ARBA00022679"/>
    </source>
</evidence>
<reference evidence="5" key="1">
    <citation type="journal article" date="2019" name="Toxins">
        <title>Detection of Abrin-Like and Prepropulchellin-Like Toxin Genes and Transcripts Using Whole Genome Sequencing and Full-Length Transcript Sequencing of Abrus precatorius.</title>
        <authorList>
            <person name="Hovde B.T."/>
            <person name="Daligault H.E."/>
            <person name="Hanschen E.R."/>
            <person name="Kunde Y.A."/>
            <person name="Johnson M.B."/>
            <person name="Starkenburg S.R."/>
            <person name="Johnson S.L."/>
        </authorList>
    </citation>
    <scope>NUCLEOTIDE SEQUENCE [LARGE SCALE GENOMIC DNA]</scope>
</reference>
<dbReference type="PROSITE" id="PS51147">
    <property type="entry name" value="PFTA"/>
    <property type="match status" value="2"/>
</dbReference>
<evidence type="ECO:0000256" key="2">
    <source>
        <dbReference type="ARBA" id="ARBA00022602"/>
    </source>
</evidence>
<dbReference type="SUPFAM" id="SSF48439">
    <property type="entry name" value="Protein prenylyltransferase"/>
    <property type="match status" value="1"/>
</dbReference>
<dbReference type="GO" id="GO:0004662">
    <property type="term" value="F:CAAX-protein geranylgeranyltransferase activity"/>
    <property type="evidence" value="ECO:0007669"/>
    <property type="project" value="TreeGrafter"/>
</dbReference>
<dbReference type="Gene3D" id="1.25.40.120">
    <property type="entry name" value="Protein prenylyltransferase"/>
    <property type="match status" value="1"/>
</dbReference>
<evidence type="ECO:0000313" key="6">
    <source>
        <dbReference type="RefSeq" id="XP_027335981.1"/>
    </source>
</evidence>
<accession>A0A8B8JWU0</accession>
<evidence type="ECO:0000256" key="4">
    <source>
        <dbReference type="ARBA" id="ARBA00022737"/>
    </source>
</evidence>
<sequence length="439" mass="50962">MSEEFNSKRDPMDLLHQLEDILESDALIDELGYIHPSQFSLLHEESGISSNLFVGAIHHSSDRIVGFEESSKQDSLIFWNRDHKLGISTDVLLPLYRAAKHAFMTTFKQYRICGNQSDKVDICLPASSSCSHLDSLLLRSSKSLLLLSCDFMTAWNCRKLIVSKKKQLSMFIDELLLSELVLSNSPKSEQAWNHRRWVIKSISANCSNFKEILGKESELVEKIAERSKMNYRAWNHRCWLIPRMTIEQVMYELKKCRSWAALHVADNCCFHYRRQLLLKIMEEQNFVEETVTCGHNANVIQALKDELDWNETLIKRYLGREALWLHRRFLSMCWINNFLTNSGDASYHSKEGVSMYRDSGTFLQNELCLFLSCSSFVDNDFDDFQAQATYCASYILWLKVQVPKPLENELLEKIRDVDLKTVLDKSCPERSSLFNNFLS</sequence>
<dbReference type="RefSeq" id="XP_027335981.1">
    <property type="nucleotide sequence ID" value="XM_027480180.1"/>
</dbReference>
<proteinExistence type="inferred from homology"/>
<dbReference type="InterPro" id="IPR002088">
    <property type="entry name" value="Prenyl_trans_a"/>
</dbReference>
<dbReference type="Pfam" id="PF01239">
    <property type="entry name" value="PPTA"/>
    <property type="match status" value="3"/>
</dbReference>
<evidence type="ECO:0000313" key="7">
    <source>
        <dbReference type="RefSeq" id="XP_027335982.1"/>
    </source>
</evidence>
<protein>
    <submittedName>
        <fullName evidence="6 7">Protein prenyltransferase alpha subunit repeat-containing protein 1-B</fullName>
    </submittedName>
</protein>
<dbReference type="PANTHER" id="PTHR11129">
    <property type="entry name" value="PROTEIN FARNESYLTRANSFERASE ALPHA SUBUNIT/RAB GERANYLGERANYL TRANSFERASE ALPHA SUBUNIT"/>
    <property type="match status" value="1"/>
</dbReference>
<dbReference type="PANTHER" id="PTHR11129:SF10">
    <property type="entry name" value="PROTEIN PRENYLYLTRANSFERASE SUPERFAMILY PROTEIN"/>
    <property type="match status" value="1"/>
</dbReference>
<keyword evidence="3" id="KW-0808">Transferase</keyword>
<keyword evidence="2" id="KW-0637">Prenyltransferase</keyword>
<evidence type="ECO:0000256" key="1">
    <source>
        <dbReference type="ARBA" id="ARBA00006734"/>
    </source>
</evidence>
<gene>
    <name evidence="6 7" type="primary">LOC113849929</name>
</gene>
<dbReference type="GO" id="GO:0005953">
    <property type="term" value="C:CAAX-protein geranylgeranyltransferase complex"/>
    <property type="evidence" value="ECO:0007669"/>
    <property type="project" value="TreeGrafter"/>
</dbReference>
<keyword evidence="4" id="KW-0677">Repeat</keyword>
<reference evidence="6 7" key="2">
    <citation type="submission" date="2025-04" db="UniProtKB">
        <authorList>
            <consortium name="RefSeq"/>
        </authorList>
    </citation>
    <scope>IDENTIFICATION</scope>
    <source>
        <tissue evidence="6 7">Young leaves</tissue>
    </source>
</reference>
<dbReference type="OrthoDB" id="1924260at2759"/>
<dbReference type="GO" id="GO:0004660">
    <property type="term" value="F:protein farnesyltransferase activity"/>
    <property type="evidence" value="ECO:0007669"/>
    <property type="project" value="TreeGrafter"/>
</dbReference>
<evidence type="ECO:0000313" key="5">
    <source>
        <dbReference type="Proteomes" id="UP000694853"/>
    </source>
</evidence>
<dbReference type="GeneID" id="113849929"/>
<name>A0A8B8JWU0_ABRPR</name>
<dbReference type="KEGG" id="aprc:113849929"/>
<dbReference type="FunFam" id="1.25.40.120:FF:000015">
    <property type="entry name" value="Protein prenyltransferase alpha subunit repeat-containing protein 1-B isoform D"/>
    <property type="match status" value="1"/>
</dbReference>
<dbReference type="GO" id="GO:0005965">
    <property type="term" value="C:protein farnesyltransferase complex"/>
    <property type="evidence" value="ECO:0007669"/>
    <property type="project" value="TreeGrafter"/>
</dbReference>
<organism evidence="5 7">
    <name type="scientific">Abrus precatorius</name>
    <name type="common">Indian licorice</name>
    <name type="synonym">Glycine abrus</name>
    <dbReference type="NCBI Taxonomy" id="3816"/>
    <lineage>
        <taxon>Eukaryota</taxon>
        <taxon>Viridiplantae</taxon>
        <taxon>Streptophyta</taxon>
        <taxon>Embryophyta</taxon>
        <taxon>Tracheophyta</taxon>
        <taxon>Spermatophyta</taxon>
        <taxon>Magnoliopsida</taxon>
        <taxon>eudicotyledons</taxon>
        <taxon>Gunneridae</taxon>
        <taxon>Pentapetalae</taxon>
        <taxon>rosids</taxon>
        <taxon>fabids</taxon>
        <taxon>Fabales</taxon>
        <taxon>Fabaceae</taxon>
        <taxon>Papilionoideae</taxon>
        <taxon>50 kb inversion clade</taxon>
        <taxon>NPAAA clade</taxon>
        <taxon>indigoferoid/millettioid clade</taxon>
        <taxon>Abreae</taxon>
        <taxon>Abrus</taxon>
    </lineage>
</organism>
<comment type="similarity">
    <text evidence="1">Belongs to the protein prenyltransferase subunit alpha family.</text>
</comment>